<keyword evidence="7 9" id="KW-1133">Transmembrane helix</keyword>
<proteinExistence type="inferred from homology"/>
<evidence type="ECO:0000256" key="7">
    <source>
        <dbReference type="ARBA" id="ARBA00022989"/>
    </source>
</evidence>
<name>A0A4Z0M5W0_9GAMM</name>
<evidence type="ECO:0000256" key="9">
    <source>
        <dbReference type="HAMAP-Rule" id="MF_00478"/>
    </source>
</evidence>
<feature type="transmembrane region" description="Helical" evidence="9">
    <location>
        <begin position="12"/>
        <end position="33"/>
    </location>
</feature>
<feature type="transmembrane region" description="Helical" evidence="9">
    <location>
        <begin position="72"/>
        <end position="92"/>
    </location>
</feature>
<dbReference type="OrthoDB" id="9782945at2"/>
<accession>A0A4Z0M5W0</accession>
<keyword evidence="6 9" id="KW-0249">Electron transport</keyword>
<dbReference type="PIRSF" id="PIRSF006102">
    <property type="entry name" value="NQR_DE"/>
    <property type="match status" value="1"/>
</dbReference>
<dbReference type="PANTHER" id="PTHR30586:SF0">
    <property type="entry name" value="ION-TRANSLOCATING OXIDOREDUCTASE COMPLEX SUBUNIT E"/>
    <property type="match status" value="1"/>
</dbReference>
<dbReference type="Proteomes" id="UP000298050">
    <property type="component" value="Unassembled WGS sequence"/>
</dbReference>
<keyword evidence="2 9" id="KW-0813">Transport</keyword>
<comment type="subcellular location">
    <subcellularLocation>
        <location evidence="9">Cell inner membrane</location>
        <topology evidence="9">Multi-pass membrane protein</topology>
    </subcellularLocation>
    <subcellularLocation>
        <location evidence="1">Endomembrane system</location>
        <topology evidence="1">Multi-pass membrane protein</topology>
    </subcellularLocation>
</comment>
<dbReference type="PANTHER" id="PTHR30586">
    <property type="entry name" value="ELECTRON TRANSPORT COMPLEX PROTEIN RNFE"/>
    <property type="match status" value="1"/>
</dbReference>
<feature type="transmembrane region" description="Helical" evidence="9">
    <location>
        <begin position="181"/>
        <end position="202"/>
    </location>
</feature>
<sequence>MSSPYRQIFGDGLWNNNVAMGQMLALCPLLAVTTSATNGLGMGLASVAVLVLTNIIIASLRSFITPQVRIPVLIVLIATVVTLVDMAINAWMHPLYKVLGLFIALIVTNCAVFGRAESFACKNSVRLAAADALAMGLGFTWVLVAIGGMREILGSGTLFAHASLLLGNGFSWLEMTLIPNFGGILLAVLPPGAFMALGFLIAGKRLIDRWLSAGKSADTLVMPSMAP</sequence>
<evidence type="ECO:0000256" key="6">
    <source>
        <dbReference type="ARBA" id="ARBA00022982"/>
    </source>
</evidence>
<evidence type="ECO:0000256" key="1">
    <source>
        <dbReference type="ARBA" id="ARBA00004127"/>
    </source>
</evidence>
<dbReference type="HAMAP" id="MF_00478">
    <property type="entry name" value="RsxE_RnfE"/>
    <property type="match status" value="1"/>
</dbReference>
<evidence type="ECO:0000256" key="2">
    <source>
        <dbReference type="ARBA" id="ARBA00022448"/>
    </source>
</evidence>
<gene>
    <name evidence="9" type="primary">rnfE</name>
    <name evidence="10" type="ORF">E4634_03365</name>
</gene>
<dbReference type="GO" id="GO:0005886">
    <property type="term" value="C:plasma membrane"/>
    <property type="evidence" value="ECO:0007669"/>
    <property type="project" value="UniProtKB-SubCell"/>
</dbReference>
<dbReference type="EMBL" id="SRLE01000004">
    <property type="protein sequence ID" value="TGD75063.1"/>
    <property type="molecule type" value="Genomic_DNA"/>
</dbReference>
<dbReference type="Pfam" id="PF02508">
    <property type="entry name" value="Rnf-Nqr"/>
    <property type="match status" value="1"/>
</dbReference>
<comment type="function">
    <text evidence="9">Part of a membrane-bound complex that couples electron transfer with translocation of ions across the membrane.</text>
</comment>
<dbReference type="GO" id="GO:0022900">
    <property type="term" value="P:electron transport chain"/>
    <property type="evidence" value="ECO:0007669"/>
    <property type="project" value="UniProtKB-UniRule"/>
</dbReference>
<reference evidence="10 11" key="1">
    <citation type="submission" date="2019-04" db="EMBL/GenBank/DDBJ databases">
        <title>Taxonomy of novel Haliea sp. from mangrove soil of West Coast of India.</title>
        <authorList>
            <person name="Verma A."/>
            <person name="Kumar P."/>
            <person name="Krishnamurthi S."/>
        </authorList>
    </citation>
    <scope>NUCLEOTIDE SEQUENCE [LARGE SCALE GENOMIC DNA]</scope>
    <source>
        <strain evidence="10 11">SAOS-164</strain>
    </source>
</reference>
<dbReference type="EC" id="7.-.-.-" evidence="9"/>
<keyword evidence="5 9" id="KW-1278">Translocase</keyword>
<dbReference type="AlphaFoldDB" id="A0A4Z0M5W0"/>
<evidence type="ECO:0000313" key="11">
    <source>
        <dbReference type="Proteomes" id="UP000298050"/>
    </source>
</evidence>
<evidence type="ECO:0000256" key="3">
    <source>
        <dbReference type="ARBA" id="ARBA00022519"/>
    </source>
</evidence>
<dbReference type="RefSeq" id="WP_135441204.1">
    <property type="nucleotide sequence ID" value="NZ_SRLE01000004.1"/>
</dbReference>
<keyword evidence="11" id="KW-1185">Reference proteome</keyword>
<dbReference type="GO" id="GO:0012505">
    <property type="term" value="C:endomembrane system"/>
    <property type="evidence" value="ECO:0007669"/>
    <property type="project" value="UniProtKB-SubCell"/>
</dbReference>
<feature type="transmembrane region" description="Helical" evidence="9">
    <location>
        <begin position="39"/>
        <end position="60"/>
    </location>
</feature>
<dbReference type="InterPro" id="IPR010968">
    <property type="entry name" value="RnfE"/>
</dbReference>
<comment type="subunit">
    <text evidence="9">The complex is composed of six subunits: RnfA, RnfB, RnfC, RnfD, RnfE and RnfG.</text>
</comment>
<dbReference type="NCBIfam" id="TIGR01948">
    <property type="entry name" value="rnfE"/>
    <property type="match status" value="1"/>
</dbReference>
<feature type="transmembrane region" description="Helical" evidence="9">
    <location>
        <begin position="98"/>
        <end position="116"/>
    </location>
</feature>
<keyword evidence="4 9" id="KW-0812">Transmembrane</keyword>
<evidence type="ECO:0000256" key="4">
    <source>
        <dbReference type="ARBA" id="ARBA00022692"/>
    </source>
</evidence>
<keyword evidence="3 9" id="KW-0997">Cell inner membrane</keyword>
<evidence type="ECO:0000313" key="10">
    <source>
        <dbReference type="EMBL" id="TGD75063.1"/>
    </source>
</evidence>
<organism evidence="10 11">
    <name type="scientific">Mangrovimicrobium sediminis</name>
    <dbReference type="NCBI Taxonomy" id="2562682"/>
    <lineage>
        <taxon>Bacteria</taxon>
        <taxon>Pseudomonadati</taxon>
        <taxon>Pseudomonadota</taxon>
        <taxon>Gammaproteobacteria</taxon>
        <taxon>Cellvibrionales</taxon>
        <taxon>Halieaceae</taxon>
        <taxon>Mangrovimicrobium</taxon>
    </lineage>
</organism>
<dbReference type="InterPro" id="IPR003667">
    <property type="entry name" value="NqrDE/RnfAE"/>
</dbReference>
<protein>
    <recommendedName>
        <fullName evidence="9">Ion-translocating oxidoreductase complex subunit E</fullName>
        <ecNumber evidence="9">7.-.-.-</ecNumber>
    </recommendedName>
    <alternativeName>
        <fullName evidence="9">Rnf electron transport complex subunit E</fullName>
    </alternativeName>
</protein>
<feature type="transmembrane region" description="Helical" evidence="9">
    <location>
        <begin position="128"/>
        <end position="149"/>
    </location>
</feature>
<evidence type="ECO:0000256" key="5">
    <source>
        <dbReference type="ARBA" id="ARBA00022967"/>
    </source>
</evidence>
<comment type="caution">
    <text evidence="10">The sequence shown here is derived from an EMBL/GenBank/DDBJ whole genome shotgun (WGS) entry which is preliminary data.</text>
</comment>
<dbReference type="NCBIfam" id="NF009070">
    <property type="entry name" value="PRK12405.1"/>
    <property type="match status" value="1"/>
</dbReference>
<comment type="similarity">
    <text evidence="9">Belongs to the NqrDE/RnfAE family.</text>
</comment>
<evidence type="ECO:0000256" key="8">
    <source>
        <dbReference type="ARBA" id="ARBA00023136"/>
    </source>
</evidence>
<keyword evidence="9" id="KW-1003">Cell membrane</keyword>
<keyword evidence="8 9" id="KW-0472">Membrane</keyword>